<name>A0ABP1DU29_9APHY</name>
<dbReference type="Proteomes" id="UP001497453">
    <property type="component" value="Chromosome 6"/>
</dbReference>
<protein>
    <submittedName>
        <fullName evidence="1">Uncharacterized protein</fullName>
    </submittedName>
</protein>
<reference evidence="2" key="1">
    <citation type="submission" date="2024-04" db="EMBL/GenBank/DDBJ databases">
        <authorList>
            <person name="Shaw F."/>
            <person name="Minotto A."/>
        </authorList>
    </citation>
    <scope>NUCLEOTIDE SEQUENCE [LARGE SCALE GENOMIC DNA]</scope>
</reference>
<gene>
    <name evidence="1" type="ORF">GFSPODELE1_LOCUS8280</name>
</gene>
<evidence type="ECO:0000313" key="1">
    <source>
        <dbReference type="EMBL" id="CAL1711311.1"/>
    </source>
</evidence>
<proteinExistence type="predicted"/>
<accession>A0ABP1DU29</accession>
<evidence type="ECO:0000313" key="2">
    <source>
        <dbReference type="Proteomes" id="UP001497453"/>
    </source>
</evidence>
<dbReference type="EMBL" id="OZ037949">
    <property type="protein sequence ID" value="CAL1711311.1"/>
    <property type="molecule type" value="Genomic_DNA"/>
</dbReference>
<organism evidence="1 2">
    <name type="scientific">Somion occarium</name>
    <dbReference type="NCBI Taxonomy" id="3059160"/>
    <lineage>
        <taxon>Eukaryota</taxon>
        <taxon>Fungi</taxon>
        <taxon>Dikarya</taxon>
        <taxon>Basidiomycota</taxon>
        <taxon>Agaricomycotina</taxon>
        <taxon>Agaricomycetes</taxon>
        <taxon>Polyporales</taxon>
        <taxon>Cerrenaceae</taxon>
        <taxon>Somion</taxon>
    </lineage>
</organism>
<keyword evidence="2" id="KW-1185">Reference proteome</keyword>
<sequence length="238" mass="26951">MSMATVSRSGPQPDTAELRELLGTMKTTLGTLGHTFKTLNEQSDKISTLGPTMQHASVQIHGLRQQIQKQDRKQEVRVNEIKSMIQNEMKDKFALDLQSFINDQIRKETALQVKEQVSLQMKDHVPLSLEEQVEGSRKQLIEVRHALQNSESRRANSTLETDNLNDTLQVVLKPDGTKSALYPANLNSLFAYSPKMLKELLKDHGLLEHGSKEKNLNRFMSHIGIRFQLVPLPEGETN</sequence>